<dbReference type="FunFam" id="1.10.10.10:FF:000214">
    <property type="entry name" value="Methylated-DNA--protein-cysteine methyltransferase"/>
    <property type="match status" value="1"/>
</dbReference>
<dbReference type="AlphaFoldDB" id="A0A6J6GM95"/>
<sequence length="164" mass="17277">MACRTIGSPIGNLILVATEEGLSGIGWNADIAGHPGGARRSADAHLDQTELELGEYFAGFRSAFTVTLDRRARSGFRGEVLDMLETVPFGTTVSYTELAHMTGRPRAARAVGSAMATNPIAIIVPCHRVLPAGGGPGRYAGGTTAKELLLRLESGTVSRREVAR</sequence>
<keyword evidence="7" id="KW-0234">DNA repair</keyword>
<dbReference type="SUPFAM" id="SSF53155">
    <property type="entry name" value="Methylated DNA-protein cysteine methyltransferase domain"/>
    <property type="match status" value="1"/>
</dbReference>
<keyword evidence="5" id="KW-0808">Transferase</keyword>
<protein>
    <recommendedName>
        <fullName evidence="3">methylated-DNA--[protein]-cysteine S-methyltransferase</fullName>
        <ecNumber evidence="3">2.1.1.63</ecNumber>
    </recommendedName>
</protein>
<dbReference type="CDD" id="cd06445">
    <property type="entry name" value="ATase"/>
    <property type="match status" value="1"/>
</dbReference>
<dbReference type="InterPro" id="IPR036631">
    <property type="entry name" value="MGMT_N_sf"/>
</dbReference>
<keyword evidence="6" id="KW-0227">DNA damage</keyword>
<evidence type="ECO:0000256" key="3">
    <source>
        <dbReference type="ARBA" id="ARBA00011918"/>
    </source>
</evidence>
<dbReference type="Gene3D" id="3.30.160.70">
    <property type="entry name" value="Methylated DNA-protein cysteine methyltransferase domain"/>
    <property type="match status" value="1"/>
</dbReference>
<proteinExistence type="inferred from homology"/>
<accession>A0A6J6GM95</accession>
<comment type="catalytic activity">
    <reaction evidence="8">
        <text>a 6-O-methyl-2'-deoxyguanosine in DNA + L-cysteinyl-[protein] = S-methyl-L-cysteinyl-[protein] + a 2'-deoxyguanosine in DNA</text>
        <dbReference type="Rhea" id="RHEA:24000"/>
        <dbReference type="Rhea" id="RHEA-COMP:10131"/>
        <dbReference type="Rhea" id="RHEA-COMP:10132"/>
        <dbReference type="Rhea" id="RHEA-COMP:11367"/>
        <dbReference type="Rhea" id="RHEA-COMP:11368"/>
        <dbReference type="ChEBI" id="CHEBI:29950"/>
        <dbReference type="ChEBI" id="CHEBI:82612"/>
        <dbReference type="ChEBI" id="CHEBI:85445"/>
        <dbReference type="ChEBI" id="CHEBI:85448"/>
        <dbReference type="EC" id="2.1.1.63"/>
    </reaction>
</comment>
<dbReference type="InterPro" id="IPR008332">
    <property type="entry name" value="MethylG_MeTrfase_N"/>
</dbReference>
<dbReference type="GO" id="GO:0032259">
    <property type="term" value="P:methylation"/>
    <property type="evidence" value="ECO:0007669"/>
    <property type="project" value="UniProtKB-KW"/>
</dbReference>
<dbReference type="PROSITE" id="PS00374">
    <property type="entry name" value="MGMT"/>
    <property type="match status" value="1"/>
</dbReference>
<gene>
    <name evidence="11" type="ORF">UFOPK1835_00320</name>
</gene>
<comment type="catalytic activity">
    <reaction evidence="1">
        <text>a 4-O-methyl-thymidine in DNA + L-cysteinyl-[protein] = a thymidine in DNA + S-methyl-L-cysteinyl-[protein]</text>
        <dbReference type="Rhea" id="RHEA:53428"/>
        <dbReference type="Rhea" id="RHEA-COMP:10131"/>
        <dbReference type="Rhea" id="RHEA-COMP:10132"/>
        <dbReference type="Rhea" id="RHEA-COMP:13555"/>
        <dbReference type="Rhea" id="RHEA-COMP:13556"/>
        <dbReference type="ChEBI" id="CHEBI:29950"/>
        <dbReference type="ChEBI" id="CHEBI:82612"/>
        <dbReference type="ChEBI" id="CHEBI:137386"/>
        <dbReference type="ChEBI" id="CHEBI:137387"/>
        <dbReference type="EC" id="2.1.1.63"/>
    </reaction>
</comment>
<dbReference type="Pfam" id="PF02870">
    <property type="entry name" value="Methyltransf_1N"/>
    <property type="match status" value="1"/>
</dbReference>
<evidence type="ECO:0000256" key="7">
    <source>
        <dbReference type="ARBA" id="ARBA00023204"/>
    </source>
</evidence>
<evidence type="ECO:0000259" key="10">
    <source>
        <dbReference type="Pfam" id="PF02870"/>
    </source>
</evidence>
<dbReference type="InterPro" id="IPR036388">
    <property type="entry name" value="WH-like_DNA-bd_sf"/>
</dbReference>
<name>A0A6J6GM95_9ZZZZ</name>
<dbReference type="InterPro" id="IPR001497">
    <property type="entry name" value="MethylDNA_cys_MeTrfase_AS"/>
</dbReference>
<comment type="similarity">
    <text evidence="2">Belongs to the MGMT family.</text>
</comment>
<dbReference type="GO" id="GO:0003908">
    <property type="term" value="F:methylated-DNA-[protein]-cysteine S-methyltransferase activity"/>
    <property type="evidence" value="ECO:0007669"/>
    <property type="project" value="UniProtKB-EC"/>
</dbReference>
<feature type="domain" description="Methylguanine DNA methyltransferase ribonuclease-like" evidence="10">
    <location>
        <begin position="2"/>
        <end position="69"/>
    </location>
</feature>
<dbReference type="InterPro" id="IPR014048">
    <property type="entry name" value="MethylDNA_cys_MeTrfase_DNA-bd"/>
</dbReference>
<evidence type="ECO:0000256" key="6">
    <source>
        <dbReference type="ARBA" id="ARBA00022763"/>
    </source>
</evidence>
<evidence type="ECO:0000256" key="8">
    <source>
        <dbReference type="ARBA" id="ARBA00049348"/>
    </source>
</evidence>
<dbReference type="SUPFAM" id="SSF46767">
    <property type="entry name" value="Methylated DNA-protein cysteine methyltransferase, C-terminal domain"/>
    <property type="match status" value="1"/>
</dbReference>
<dbReference type="Pfam" id="PF01035">
    <property type="entry name" value="DNA_binding_1"/>
    <property type="match status" value="1"/>
</dbReference>
<evidence type="ECO:0000259" key="9">
    <source>
        <dbReference type="Pfam" id="PF01035"/>
    </source>
</evidence>
<dbReference type="NCBIfam" id="TIGR00589">
    <property type="entry name" value="ogt"/>
    <property type="match status" value="1"/>
</dbReference>
<evidence type="ECO:0000313" key="11">
    <source>
        <dbReference type="EMBL" id="CAB4599995.1"/>
    </source>
</evidence>
<evidence type="ECO:0000256" key="4">
    <source>
        <dbReference type="ARBA" id="ARBA00022603"/>
    </source>
</evidence>
<dbReference type="PANTHER" id="PTHR10815:SF5">
    <property type="entry name" value="METHYLATED-DNA--PROTEIN-CYSTEINE METHYLTRANSFERASE"/>
    <property type="match status" value="1"/>
</dbReference>
<evidence type="ECO:0000256" key="1">
    <source>
        <dbReference type="ARBA" id="ARBA00001286"/>
    </source>
</evidence>
<dbReference type="EMBL" id="CAEZUP010000008">
    <property type="protein sequence ID" value="CAB4599995.1"/>
    <property type="molecule type" value="Genomic_DNA"/>
</dbReference>
<feature type="domain" description="Methylated-DNA-[protein]-cysteine S-methyltransferase DNA binding" evidence="9">
    <location>
        <begin position="76"/>
        <end position="154"/>
    </location>
</feature>
<keyword evidence="4" id="KW-0489">Methyltransferase</keyword>
<reference evidence="11" key="1">
    <citation type="submission" date="2020-05" db="EMBL/GenBank/DDBJ databases">
        <authorList>
            <person name="Chiriac C."/>
            <person name="Salcher M."/>
            <person name="Ghai R."/>
            <person name="Kavagutti S V."/>
        </authorList>
    </citation>
    <scope>NUCLEOTIDE SEQUENCE</scope>
</reference>
<dbReference type="EC" id="2.1.1.63" evidence="3"/>
<dbReference type="PANTHER" id="PTHR10815">
    <property type="entry name" value="METHYLATED-DNA--PROTEIN-CYSTEINE METHYLTRANSFERASE"/>
    <property type="match status" value="1"/>
</dbReference>
<dbReference type="GO" id="GO:0006281">
    <property type="term" value="P:DNA repair"/>
    <property type="evidence" value="ECO:0007669"/>
    <property type="project" value="UniProtKB-KW"/>
</dbReference>
<dbReference type="Gene3D" id="1.10.10.10">
    <property type="entry name" value="Winged helix-like DNA-binding domain superfamily/Winged helix DNA-binding domain"/>
    <property type="match status" value="1"/>
</dbReference>
<evidence type="ECO:0000256" key="2">
    <source>
        <dbReference type="ARBA" id="ARBA00008711"/>
    </source>
</evidence>
<dbReference type="InterPro" id="IPR036217">
    <property type="entry name" value="MethylDNA_cys_MeTrfase_DNAb"/>
</dbReference>
<evidence type="ECO:0000256" key="5">
    <source>
        <dbReference type="ARBA" id="ARBA00022679"/>
    </source>
</evidence>
<organism evidence="11">
    <name type="scientific">freshwater metagenome</name>
    <dbReference type="NCBI Taxonomy" id="449393"/>
    <lineage>
        <taxon>unclassified sequences</taxon>
        <taxon>metagenomes</taxon>
        <taxon>ecological metagenomes</taxon>
    </lineage>
</organism>